<dbReference type="AlphaFoldDB" id="A0A6A4GZ11"/>
<reference evidence="1" key="1">
    <citation type="journal article" date="2019" name="Environ. Microbiol.">
        <title>Fungal ecological strategies reflected in gene transcription - a case study of two litter decomposers.</title>
        <authorList>
            <person name="Barbi F."/>
            <person name="Kohler A."/>
            <person name="Barry K."/>
            <person name="Baskaran P."/>
            <person name="Daum C."/>
            <person name="Fauchery L."/>
            <person name="Ihrmark K."/>
            <person name="Kuo A."/>
            <person name="LaButti K."/>
            <person name="Lipzen A."/>
            <person name="Morin E."/>
            <person name="Grigoriev I.V."/>
            <person name="Henrissat B."/>
            <person name="Lindahl B."/>
            <person name="Martin F."/>
        </authorList>
    </citation>
    <scope>NUCLEOTIDE SEQUENCE</scope>
    <source>
        <strain evidence="1">JB14</strain>
    </source>
</reference>
<evidence type="ECO:0000313" key="2">
    <source>
        <dbReference type="Proteomes" id="UP000799118"/>
    </source>
</evidence>
<organism evidence="1 2">
    <name type="scientific">Gymnopus androsaceus JB14</name>
    <dbReference type="NCBI Taxonomy" id="1447944"/>
    <lineage>
        <taxon>Eukaryota</taxon>
        <taxon>Fungi</taxon>
        <taxon>Dikarya</taxon>
        <taxon>Basidiomycota</taxon>
        <taxon>Agaricomycotina</taxon>
        <taxon>Agaricomycetes</taxon>
        <taxon>Agaricomycetidae</taxon>
        <taxon>Agaricales</taxon>
        <taxon>Marasmiineae</taxon>
        <taxon>Omphalotaceae</taxon>
        <taxon>Gymnopus</taxon>
    </lineage>
</organism>
<accession>A0A6A4GZ11</accession>
<keyword evidence="2" id="KW-1185">Reference proteome</keyword>
<protein>
    <submittedName>
        <fullName evidence="1">Uncharacterized protein</fullName>
    </submittedName>
</protein>
<evidence type="ECO:0000313" key="1">
    <source>
        <dbReference type="EMBL" id="KAE9391149.1"/>
    </source>
</evidence>
<proteinExistence type="predicted"/>
<dbReference type="Proteomes" id="UP000799118">
    <property type="component" value="Unassembled WGS sequence"/>
</dbReference>
<sequence length="74" mass="8496">MFAEGALPKEELKFDDVENDPRFLALLNDFHDDFLPLSMLSLTVEVPRLLAFAIFSIILHVPRLISFASTRFFP</sequence>
<dbReference type="EMBL" id="ML769635">
    <property type="protein sequence ID" value="KAE9391149.1"/>
    <property type="molecule type" value="Genomic_DNA"/>
</dbReference>
<gene>
    <name evidence="1" type="ORF">BT96DRAFT_1024228</name>
</gene>
<name>A0A6A4GZ11_9AGAR</name>